<evidence type="ECO:0000256" key="1">
    <source>
        <dbReference type="SAM" id="SignalP"/>
    </source>
</evidence>
<comment type="caution">
    <text evidence="3">The sequence shown here is derived from an EMBL/GenBank/DDBJ whole genome shotgun (WGS) entry which is preliminary data.</text>
</comment>
<dbReference type="Gene3D" id="3.60.10.10">
    <property type="entry name" value="Endonuclease/exonuclease/phosphatase"/>
    <property type="match status" value="1"/>
</dbReference>
<evidence type="ECO:0000313" key="3">
    <source>
        <dbReference type="EMBL" id="KAJ8897737.1"/>
    </source>
</evidence>
<accession>A0ABQ9IM48</accession>
<feature type="chain" id="PRO_5047245496" description="Endonuclease/exonuclease/phosphatase domain-containing protein" evidence="1">
    <location>
        <begin position="19"/>
        <end position="328"/>
    </location>
</feature>
<feature type="signal peptide" evidence="1">
    <location>
        <begin position="1"/>
        <end position="18"/>
    </location>
</feature>
<evidence type="ECO:0000259" key="2">
    <source>
        <dbReference type="Pfam" id="PF14529"/>
    </source>
</evidence>
<keyword evidence="1" id="KW-0732">Signal</keyword>
<proteinExistence type="predicted"/>
<reference evidence="3 4" key="1">
    <citation type="submission" date="2023-02" db="EMBL/GenBank/DDBJ databases">
        <title>LHISI_Scaffold_Assembly.</title>
        <authorList>
            <person name="Stuart O.P."/>
            <person name="Cleave R."/>
            <person name="Magrath M.J.L."/>
            <person name="Mikheyev A.S."/>
        </authorList>
    </citation>
    <scope>NUCLEOTIDE SEQUENCE [LARGE SCALE GENOMIC DNA]</scope>
    <source>
        <strain evidence="3">Daus_M_001</strain>
        <tissue evidence="3">Leg muscle</tissue>
    </source>
</reference>
<gene>
    <name evidence="3" type="ORF">PR048_003087</name>
</gene>
<evidence type="ECO:0000313" key="4">
    <source>
        <dbReference type="Proteomes" id="UP001159363"/>
    </source>
</evidence>
<dbReference type="Pfam" id="PF14529">
    <property type="entry name" value="Exo_endo_phos_2"/>
    <property type="match status" value="1"/>
</dbReference>
<name>A0ABQ9IM48_9NEOP</name>
<dbReference type="SUPFAM" id="SSF56219">
    <property type="entry name" value="DNase I-like"/>
    <property type="match status" value="1"/>
</dbReference>
<dbReference type="Proteomes" id="UP001159363">
    <property type="component" value="Chromosome 1"/>
</dbReference>
<protein>
    <recommendedName>
        <fullName evidence="2">Endonuclease/exonuclease/phosphatase domain-containing protein</fullName>
    </recommendedName>
</protein>
<organism evidence="3 4">
    <name type="scientific">Dryococelus australis</name>
    <dbReference type="NCBI Taxonomy" id="614101"/>
    <lineage>
        <taxon>Eukaryota</taxon>
        <taxon>Metazoa</taxon>
        <taxon>Ecdysozoa</taxon>
        <taxon>Arthropoda</taxon>
        <taxon>Hexapoda</taxon>
        <taxon>Insecta</taxon>
        <taxon>Pterygota</taxon>
        <taxon>Neoptera</taxon>
        <taxon>Polyneoptera</taxon>
        <taxon>Phasmatodea</taxon>
        <taxon>Verophasmatodea</taxon>
        <taxon>Anareolatae</taxon>
        <taxon>Phasmatidae</taxon>
        <taxon>Eurycanthinae</taxon>
        <taxon>Dryococelus</taxon>
    </lineage>
</organism>
<keyword evidence="4" id="KW-1185">Reference proteome</keyword>
<dbReference type="EMBL" id="JARBHB010000001">
    <property type="protein sequence ID" value="KAJ8897737.1"/>
    <property type="molecule type" value="Genomic_DNA"/>
</dbReference>
<sequence length="328" mass="38002">MNLLISMVWLFLYRNTFPLLQRPSISHIPKLNLWAVLFTYSDTEHNWDLLFDSLSDDAVIGSNFNSHHNVWCDSIIDRAGAQLANSVLNSRFSLLNMGHHTFIGSFERWSMAIDLTICSSTIVHNFHWGINTNPLGTDNFLILIHLLPMPLASSNYRKTNWVAYTLSLTHLLHEELISFTSLQCQYDHLERVFQESITMTTPTRATASVFRCSKCPLWEKFCTLHNSLRQTALRNYRHACTKDNFLHYLRVHAKFWQVVRSVKRDHYRCFCALITIDTPSRQVWNKVCSLKCNIFPTVASDFPVSTLPSFHQMLAPDYVSLPTEFVPL</sequence>
<feature type="domain" description="Endonuclease/exonuclease/phosphatase" evidence="2">
    <location>
        <begin position="48"/>
        <end position="138"/>
    </location>
</feature>
<dbReference type="InterPro" id="IPR005135">
    <property type="entry name" value="Endo/exonuclease/phosphatase"/>
</dbReference>
<dbReference type="InterPro" id="IPR036691">
    <property type="entry name" value="Endo/exonu/phosph_ase_sf"/>
</dbReference>